<dbReference type="GO" id="GO:0009451">
    <property type="term" value="P:RNA modification"/>
    <property type="evidence" value="ECO:0007669"/>
    <property type="project" value="InterPro"/>
</dbReference>
<sequence>MDLFNEMVSCGIRPDDVTFIALAIEAETGRIDDALVVVKNMPMRPSGSIWGSLLNSCRLHSEVPLAEAIAKRLFEIEPYNPRELCDALKHLCKFGDVRLCKYG</sequence>
<evidence type="ECO:0000313" key="2">
    <source>
        <dbReference type="Proteomes" id="UP001162972"/>
    </source>
</evidence>
<dbReference type="InterPro" id="IPR011990">
    <property type="entry name" value="TPR-like_helical_dom_sf"/>
</dbReference>
<organism evidence="1 2">
    <name type="scientific">Salix udensis</name>
    <dbReference type="NCBI Taxonomy" id="889485"/>
    <lineage>
        <taxon>Eukaryota</taxon>
        <taxon>Viridiplantae</taxon>
        <taxon>Streptophyta</taxon>
        <taxon>Embryophyta</taxon>
        <taxon>Tracheophyta</taxon>
        <taxon>Spermatophyta</taxon>
        <taxon>Magnoliopsida</taxon>
        <taxon>eudicotyledons</taxon>
        <taxon>Gunneridae</taxon>
        <taxon>Pentapetalae</taxon>
        <taxon>rosids</taxon>
        <taxon>fabids</taxon>
        <taxon>Malpighiales</taxon>
        <taxon>Salicaceae</taxon>
        <taxon>Saliceae</taxon>
        <taxon>Salix</taxon>
    </lineage>
</organism>
<name>A0AAD6P8T3_9ROSI</name>
<gene>
    <name evidence="1" type="ORF">OIU84_028279</name>
</gene>
<comment type="caution">
    <text evidence="1">The sequence shown here is derived from an EMBL/GenBank/DDBJ whole genome shotgun (WGS) entry which is preliminary data.</text>
</comment>
<reference evidence="1 2" key="1">
    <citation type="journal article" date="2023" name="Int. J. Mol. Sci.">
        <title>De Novo Assembly and Annotation of 11 Diverse Shrub Willow (Salix) Genomes Reveals Novel Gene Organization in Sex-Linked Regions.</title>
        <authorList>
            <person name="Hyden B."/>
            <person name="Feng K."/>
            <person name="Yates T.B."/>
            <person name="Jawdy S."/>
            <person name="Cereghino C."/>
            <person name="Smart L.B."/>
            <person name="Muchero W."/>
        </authorList>
    </citation>
    <scope>NUCLEOTIDE SEQUENCE [LARGE SCALE GENOMIC DNA]</scope>
    <source>
        <tissue evidence="1">Shoot tip</tissue>
    </source>
</reference>
<accession>A0AAD6P8T3</accession>
<keyword evidence="2" id="KW-1185">Reference proteome</keyword>
<evidence type="ECO:0000313" key="1">
    <source>
        <dbReference type="EMBL" id="KAJ6420869.1"/>
    </source>
</evidence>
<evidence type="ECO:0008006" key="3">
    <source>
        <dbReference type="Google" id="ProtNLM"/>
    </source>
</evidence>
<dbReference type="Proteomes" id="UP001162972">
    <property type="component" value="Chromosome 17"/>
</dbReference>
<dbReference type="GO" id="GO:0003723">
    <property type="term" value="F:RNA binding"/>
    <property type="evidence" value="ECO:0007669"/>
    <property type="project" value="InterPro"/>
</dbReference>
<protein>
    <recommendedName>
        <fullName evidence="3">Pentatricopeptide repeat-containing protein</fullName>
    </recommendedName>
</protein>
<dbReference type="Gene3D" id="1.25.40.10">
    <property type="entry name" value="Tetratricopeptide repeat domain"/>
    <property type="match status" value="1"/>
</dbReference>
<dbReference type="EMBL" id="JAPFFJ010000008">
    <property type="protein sequence ID" value="KAJ6420869.1"/>
    <property type="molecule type" value="Genomic_DNA"/>
</dbReference>
<proteinExistence type="predicted"/>
<dbReference type="InterPro" id="IPR046960">
    <property type="entry name" value="PPR_At4g14850-like_plant"/>
</dbReference>
<dbReference type="AlphaFoldDB" id="A0AAD6P8T3"/>
<dbReference type="PANTHER" id="PTHR47926">
    <property type="entry name" value="PENTATRICOPEPTIDE REPEAT-CONTAINING PROTEIN"/>
    <property type="match status" value="1"/>
</dbReference>